<dbReference type="EC" id="2.7.13.3" evidence="2"/>
<dbReference type="InterPro" id="IPR035965">
    <property type="entry name" value="PAS-like_dom_sf"/>
</dbReference>
<protein>
    <recommendedName>
        <fullName evidence="2">histidine kinase</fullName>
        <ecNumber evidence="2">2.7.13.3</ecNumber>
    </recommendedName>
</protein>
<feature type="transmembrane region" description="Helical" evidence="7">
    <location>
        <begin position="16"/>
        <end position="36"/>
    </location>
</feature>
<dbReference type="PRINTS" id="PR00344">
    <property type="entry name" value="BCTRLSENSOR"/>
</dbReference>
<dbReference type="InterPro" id="IPR003594">
    <property type="entry name" value="HATPase_dom"/>
</dbReference>
<feature type="transmembrane region" description="Helical" evidence="7">
    <location>
        <begin position="104"/>
        <end position="120"/>
    </location>
</feature>
<feature type="transmembrane region" description="Helical" evidence="7">
    <location>
        <begin position="151"/>
        <end position="172"/>
    </location>
</feature>
<dbReference type="Gene3D" id="3.30.565.10">
    <property type="entry name" value="Histidine kinase-like ATPase, C-terminal domain"/>
    <property type="match status" value="1"/>
</dbReference>
<dbReference type="SUPFAM" id="SSF55874">
    <property type="entry name" value="ATPase domain of HSP90 chaperone/DNA topoisomerase II/histidine kinase"/>
    <property type="match status" value="1"/>
</dbReference>
<dbReference type="EMBL" id="BMXR01000005">
    <property type="protein sequence ID" value="GGX55136.1"/>
    <property type="molecule type" value="Genomic_DNA"/>
</dbReference>
<dbReference type="InterPro" id="IPR050351">
    <property type="entry name" value="BphY/WalK/GraS-like"/>
</dbReference>
<dbReference type="SMART" id="SM00388">
    <property type="entry name" value="HisKA"/>
    <property type="match status" value="1"/>
</dbReference>
<dbReference type="SUPFAM" id="SSF47384">
    <property type="entry name" value="Homodimeric domain of signal transducing histidine kinase"/>
    <property type="match status" value="1"/>
</dbReference>
<proteinExistence type="predicted"/>
<dbReference type="PANTHER" id="PTHR45453">
    <property type="entry name" value="PHOSPHATE REGULON SENSOR PROTEIN PHOR"/>
    <property type="match status" value="1"/>
</dbReference>
<dbReference type="GO" id="GO:0005886">
    <property type="term" value="C:plasma membrane"/>
    <property type="evidence" value="ECO:0007669"/>
    <property type="project" value="TreeGrafter"/>
</dbReference>
<reference evidence="9" key="2">
    <citation type="submission" date="2020-09" db="EMBL/GenBank/DDBJ databases">
        <authorList>
            <person name="Sun Q."/>
            <person name="Kim S."/>
        </authorList>
    </citation>
    <scope>NUCLEOTIDE SEQUENCE</scope>
    <source>
        <strain evidence="9">KCTC 22169</strain>
    </source>
</reference>
<evidence type="ECO:0000256" key="5">
    <source>
        <dbReference type="ARBA" id="ARBA00022777"/>
    </source>
</evidence>
<dbReference type="CDD" id="cd00075">
    <property type="entry name" value="HATPase"/>
    <property type="match status" value="1"/>
</dbReference>
<dbReference type="RefSeq" id="WP_189608751.1">
    <property type="nucleotide sequence ID" value="NZ_BMXR01000005.1"/>
</dbReference>
<keyword evidence="5" id="KW-0418">Kinase</keyword>
<dbReference type="Pfam" id="PF02518">
    <property type="entry name" value="HATPase_c"/>
    <property type="match status" value="1"/>
</dbReference>
<dbReference type="AlphaFoldDB" id="A0A918K8Z9"/>
<feature type="transmembrane region" description="Helical" evidence="7">
    <location>
        <begin position="127"/>
        <end position="145"/>
    </location>
</feature>
<feature type="domain" description="Histidine kinase" evidence="8">
    <location>
        <begin position="312"/>
        <end position="521"/>
    </location>
</feature>
<evidence type="ECO:0000256" key="7">
    <source>
        <dbReference type="SAM" id="Phobius"/>
    </source>
</evidence>
<keyword evidence="7" id="KW-0812">Transmembrane</keyword>
<keyword evidence="7" id="KW-1133">Transmembrane helix</keyword>
<accession>A0A918K8Z9</accession>
<keyword evidence="3" id="KW-0597">Phosphoprotein</keyword>
<dbReference type="SUPFAM" id="SSF55785">
    <property type="entry name" value="PYP-like sensor domain (PAS domain)"/>
    <property type="match status" value="1"/>
</dbReference>
<dbReference type="InterPro" id="IPR004358">
    <property type="entry name" value="Sig_transdc_His_kin-like_C"/>
</dbReference>
<evidence type="ECO:0000256" key="6">
    <source>
        <dbReference type="ARBA" id="ARBA00023012"/>
    </source>
</evidence>
<dbReference type="GO" id="GO:0000155">
    <property type="term" value="F:phosphorelay sensor kinase activity"/>
    <property type="evidence" value="ECO:0007669"/>
    <property type="project" value="InterPro"/>
</dbReference>
<keyword evidence="10" id="KW-1185">Reference proteome</keyword>
<dbReference type="GO" id="GO:0016036">
    <property type="term" value="P:cellular response to phosphate starvation"/>
    <property type="evidence" value="ECO:0007669"/>
    <property type="project" value="TreeGrafter"/>
</dbReference>
<keyword evidence="4" id="KW-0808">Transferase</keyword>
<evidence type="ECO:0000259" key="8">
    <source>
        <dbReference type="PROSITE" id="PS50109"/>
    </source>
</evidence>
<comment type="catalytic activity">
    <reaction evidence="1">
        <text>ATP + protein L-histidine = ADP + protein N-phospho-L-histidine.</text>
        <dbReference type="EC" id="2.7.13.3"/>
    </reaction>
</comment>
<dbReference type="Gene3D" id="3.30.450.20">
    <property type="entry name" value="PAS domain"/>
    <property type="match status" value="1"/>
</dbReference>
<dbReference type="PROSITE" id="PS50109">
    <property type="entry name" value="HIS_KIN"/>
    <property type="match status" value="1"/>
</dbReference>
<keyword evidence="7" id="KW-0472">Membrane</keyword>
<dbReference type="InterPro" id="IPR005467">
    <property type="entry name" value="His_kinase_dom"/>
</dbReference>
<dbReference type="Pfam" id="PF00512">
    <property type="entry name" value="HisKA"/>
    <property type="match status" value="1"/>
</dbReference>
<dbReference type="GO" id="GO:0004721">
    <property type="term" value="F:phosphoprotein phosphatase activity"/>
    <property type="evidence" value="ECO:0007669"/>
    <property type="project" value="TreeGrafter"/>
</dbReference>
<dbReference type="Proteomes" id="UP000626148">
    <property type="component" value="Unassembled WGS sequence"/>
</dbReference>
<dbReference type="Pfam" id="PF25323">
    <property type="entry name" value="6TM_PilS"/>
    <property type="match status" value="1"/>
</dbReference>
<keyword evidence="6" id="KW-0902">Two-component regulatory system</keyword>
<dbReference type="InterPro" id="IPR036890">
    <property type="entry name" value="HATPase_C_sf"/>
</dbReference>
<name>A0A918K8Z9_9GAMM</name>
<evidence type="ECO:0000256" key="2">
    <source>
        <dbReference type="ARBA" id="ARBA00012438"/>
    </source>
</evidence>
<sequence length="524" mass="58594">MIFSPQYPSYRRQQILFFYGIYRLMLASALSVLALLPDQIMPALPGLNPESFLYASLSYVTICIIGLVVTVRGQLSGTPTLVLLLTDLMMQSLILHYWGGVGTGFGNLMIVSVAIGSLLLPLQQSLLVAAVAASGAVYTEILAAGGEGDRALFQAALLGVAFFAITLLLQYLTSRVRSTEQLAKAQADTILDLRHLNELIVQRMRTGIIVTTWEGAIRLMNDAARDMLGMTEQRAFWLPHPIQQRLETWQAEPSLRPEPLQMDSDHPEVQINFAPLQDSPQCDLILFIEDTGRMQQQAQHLKLASLGRLTASIAHEIRNPLGAISHAAQLLDEAPGLEDGDRRLLEIINNHSHRINEIINNILRLSRREGIETAEWTLKDFVDQCVTEYRQGRTQSDTIDAQGNEEVRIRIDANRMKQVLHNLIDNGLRYSELQTGSRFLRLEWGTLPDTEQPYLDVQDKGPGIPPEQAKHLFEPFYTTESTGTGLGLYIAKELSEANRARLFYIDRPEGACFRIVFAHAAVQE</sequence>
<feature type="transmembrane region" description="Helical" evidence="7">
    <location>
        <begin position="51"/>
        <end position="69"/>
    </location>
</feature>
<dbReference type="SMART" id="SM00387">
    <property type="entry name" value="HATPase_c"/>
    <property type="match status" value="1"/>
</dbReference>
<organism evidence="9 10">
    <name type="scientific">Saccharospirillum salsuginis</name>
    <dbReference type="NCBI Taxonomy" id="418750"/>
    <lineage>
        <taxon>Bacteria</taxon>
        <taxon>Pseudomonadati</taxon>
        <taxon>Pseudomonadota</taxon>
        <taxon>Gammaproteobacteria</taxon>
        <taxon>Oceanospirillales</taxon>
        <taxon>Saccharospirillaceae</taxon>
        <taxon>Saccharospirillum</taxon>
    </lineage>
</organism>
<comment type="caution">
    <text evidence="9">The sequence shown here is derived from an EMBL/GenBank/DDBJ whole genome shotgun (WGS) entry which is preliminary data.</text>
</comment>
<reference evidence="9" key="1">
    <citation type="journal article" date="2014" name="Int. J. Syst. Evol. Microbiol.">
        <title>Complete genome sequence of Corynebacterium casei LMG S-19264T (=DSM 44701T), isolated from a smear-ripened cheese.</title>
        <authorList>
            <consortium name="US DOE Joint Genome Institute (JGI-PGF)"/>
            <person name="Walter F."/>
            <person name="Albersmeier A."/>
            <person name="Kalinowski J."/>
            <person name="Ruckert C."/>
        </authorList>
    </citation>
    <scope>NUCLEOTIDE SEQUENCE</scope>
    <source>
        <strain evidence="9">KCTC 22169</strain>
    </source>
</reference>
<evidence type="ECO:0000256" key="3">
    <source>
        <dbReference type="ARBA" id="ARBA00022553"/>
    </source>
</evidence>
<evidence type="ECO:0000313" key="9">
    <source>
        <dbReference type="EMBL" id="GGX55136.1"/>
    </source>
</evidence>
<dbReference type="InterPro" id="IPR036097">
    <property type="entry name" value="HisK_dim/P_sf"/>
</dbReference>
<evidence type="ECO:0000256" key="1">
    <source>
        <dbReference type="ARBA" id="ARBA00000085"/>
    </source>
</evidence>
<dbReference type="InterPro" id="IPR003661">
    <property type="entry name" value="HisK_dim/P_dom"/>
</dbReference>
<gene>
    <name evidence="9" type="primary">pilS</name>
    <name evidence="9" type="ORF">GCM10007392_23430</name>
</gene>
<dbReference type="PANTHER" id="PTHR45453:SF1">
    <property type="entry name" value="PHOSPHATE REGULON SENSOR PROTEIN PHOR"/>
    <property type="match status" value="1"/>
</dbReference>
<evidence type="ECO:0000256" key="4">
    <source>
        <dbReference type="ARBA" id="ARBA00022679"/>
    </source>
</evidence>
<dbReference type="Gene3D" id="1.10.287.130">
    <property type="match status" value="1"/>
</dbReference>
<evidence type="ECO:0000313" key="10">
    <source>
        <dbReference type="Proteomes" id="UP000626148"/>
    </source>
</evidence>
<dbReference type="CDD" id="cd00082">
    <property type="entry name" value="HisKA"/>
    <property type="match status" value="1"/>
</dbReference>